<dbReference type="InterPro" id="IPR053257">
    <property type="entry name" value="Cu-only_SOD"/>
</dbReference>
<proteinExistence type="predicted"/>
<protein>
    <recommendedName>
        <fullName evidence="3">Superoxide dismutase copper/zinc binding domain-containing protein</fullName>
    </recommendedName>
</protein>
<feature type="domain" description="Superoxide dismutase copper/zinc binding" evidence="3">
    <location>
        <begin position="526"/>
        <end position="650"/>
    </location>
</feature>
<dbReference type="OrthoDB" id="159229at2759"/>
<evidence type="ECO:0000313" key="5">
    <source>
        <dbReference type="Proteomes" id="UP000318571"/>
    </source>
</evidence>
<keyword evidence="1" id="KW-0812">Transmembrane</keyword>
<evidence type="ECO:0000256" key="2">
    <source>
        <dbReference type="SAM" id="SignalP"/>
    </source>
</evidence>
<dbReference type="SUPFAM" id="SSF49329">
    <property type="entry name" value="Cu,Zn superoxide dismutase-like"/>
    <property type="match status" value="4"/>
</dbReference>
<keyword evidence="5" id="KW-1185">Reference proteome</keyword>
<dbReference type="PANTHER" id="PTHR20910:SF1">
    <property type="entry name" value="SUPEROXIDE DISMUTASE COPPER_ZINC BINDING DOMAIN-CONTAINING PROTEIN"/>
    <property type="match status" value="1"/>
</dbReference>
<gene>
    <name evidence="4" type="ORF">TCAL_05695</name>
</gene>
<keyword evidence="2" id="KW-0732">Signal</keyword>
<dbReference type="GO" id="GO:0006801">
    <property type="term" value="P:superoxide metabolic process"/>
    <property type="evidence" value="ECO:0007669"/>
    <property type="project" value="InterPro"/>
</dbReference>
<reference evidence="4 5" key="1">
    <citation type="journal article" date="2018" name="Nat. Ecol. Evol.">
        <title>Genomic signatures of mitonuclear coevolution across populations of Tigriopus californicus.</title>
        <authorList>
            <person name="Barreto F.S."/>
            <person name="Watson E.T."/>
            <person name="Lima T.G."/>
            <person name="Willett C.S."/>
            <person name="Edmands S."/>
            <person name="Li W."/>
            <person name="Burton R.S."/>
        </authorList>
    </citation>
    <scope>NUCLEOTIDE SEQUENCE [LARGE SCALE GENOMIC DNA]</scope>
    <source>
        <strain evidence="4 5">San Diego</strain>
    </source>
</reference>
<dbReference type="OMA" id="GIWGKSL"/>
<feature type="signal peptide" evidence="2">
    <location>
        <begin position="1"/>
        <end position="27"/>
    </location>
</feature>
<dbReference type="InterPro" id="IPR001424">
    <property type="entry name" value="SOD_Cu_Zn_dom"/>
</dbReference>
<comment type="caution">
    <text evidence="4">The sequence shown here is derived from an EMBL/GenBank/DDBJ whole genome shotgun (WGS) entry which is preliminary data.</text>
</comment>
<keyword evidence="1" id="KW-1133">Transmembrane helix</keyword>
<keyword evidence="1" id="KW-0472">Membrane</keyword>
<feature type="chain" id="PRO_5022019373" description="Superoxide dismutase copper/zinc binding domain-containing protein" evidence="2">
    <location>
        <begin position="28"/>
        <end position="1145"/>
    </location>
</feature>
<feature type="domain" description="Superoxide dismutase copper/zinc binding" evidence="3">
    <location>
        <begin position="347"/>
        <end position="468"/>
    </location>
</feature>
<dbReference type="Gene3D" id="2.60.40.200">
    <property type="entry name" value="Superoxide dismutase, copper/zinc binding domain"/>
    <property type="match status" value="5"/>
</dbReference>
<dbReference type="GO" id="GO:0046872">
    <property type="term" value="F:metal ion binding"/>
    <property type="evidence" value="ECO:0007669"/>
    <property type="project" value="InterPro"/>
</dbReference>
<name>A0A553N820_TIGCA</name>
<dbReference type="Pfam" id="PF00080">
    <property type="entry name" value="Sod_Cu"/>
    <property type="match status" value="3"/>
</dbReference>
<accession>A0A553N820</accession>
<dbReference type="AlphaFoldDB" id="A0A553N820"/>
<feature type="transmembrane region" description="Helical" evidence="1">
    <location>
        <begin position="1123"/>
        <end position="1142"/>
    </location>
</feature>
<dbReference type="STRING" id="6832.A0A553N820"/>
<dbReference type="PANTHER" id="PTHR20910">
    <property type="entry name" value="AGAP001623-PA"/>
    <property type="match status" value="1"/>
</dbReference>
<sequence>MMMSPRHRTWTFLVICLLANLPRQCQCLELFAHVSQHGVRGVISFKQSESAGTSADAATTTTTTTTTTLSEVQIKVNLTISEDYAGEYSWGIYQFPIDYTVQDFCDSRMLGRRPIVNFDEHLGKLMLPTENQPVIELSTSEILLRGKDSIWGRSLVLVGPSKARICATILPDPNQNPLKVAEARFTSPIAGSVWFTTMSFGDGVETKIFSNLFHTQGTKSTANDWKIYISDALDSSLDVNGQSCDFLQTLYDPEHRSGEGCSEDDPGKCREGDLTGKFGQVRVGKTESMFTKAYHNDVDITLPELDGSQALFLVLFDADHQDSFFTCAKLRGIPVRHARAGFMEDGIKGEISFKQMSPFHPTTTLVHLTGLNQSTGGFHVHEYPVPQKMEADNNRCLRTGGHLNPFKIDKSVSPKPGQGSFDKYEVGDLSGKYGSFQDQNVRFDEFIDPTLSLFGKWSIVGRSIVIHEIPVPHRLACTNIDLVDREMLTAVAEYTYPIAGRIIFRQELEDPFSDTQVFVESLVYSDGSKNGTTDHPWHVHTAIPGKDYFNWTGRCLSAMDHFNPYDVSLEDNVYNECRNDHTPYRCELGDLANKLGRLSVAGRKKNIQETLRFYTDTNLPLSGPTGIIGRSIVIHDDKAPEHRGDRMACTGIYRQYRHKAVARDWFGNGVIPPPVDGKLEFIQDTGKSLAHTLVDLQGLDEEAYAYHVHLIPVQDHLEFPCTGDAVGGHFNPFDYDASASPKPGEGTPDQYEIGDLSGKYGSLDGKNEIRGIFNDSNLPLFGLNSIVGRSIVIHKKFKAERWACASIGWGFDPDEAREIKAVASFHHPNGFAWGYIRFSQVVYHDGSSTDTSIVVRLKHPGKTNKDFTSGHNWSIWVNPVGHDASIKYEGARCTAAGYRWNPTFIQLADPNDHGFYSEECGPDNPLRCEIGDLSGRLGTKLSVGGRALVINDVNLPLTGDWFKNAIGKSIIIHGPDESPDRMACANIEEDKDIVKFASIEVKSRFNLATFMEEVQAIMGVPEWFLYLDARATKTLYNGKCIKIRLHFTGPYANKLEQDFAFLLRTGRLDKPSIPIPGFVPDPLRKTKLGYKECGSDSIKNQIIGTSNDLYSSLSAGNSCAPSANLIFATTGLITIILVRLFIHSN</sequence>
<evidence type="ECO:0000259" key="3">
    <source>
        <dbReference type="Pfam" id="PF00080"/>
    </source>
</evidence>
<evidence type="ECO:0000256" key="1">
    <source>
        <dbReference type="SAM" id="Phobius"/>
    </source>
</evidence>
<evidence type="ECO:0000313" key="4">
    <source>
        <dbReference type="EMBL" id="TRY61568.1"/>
    </source>
</evidence>
<dbReference type="EMBL" id="VCGU01000459">
    <property type="protein sequence ID" value="TRY61568.1"/>
    <property type="molecule type" value="Genomic_DNA"/>
</dbReference>
<dbReference type="InterPro" id="IPR036423">
    <property type="entry name" value="SOD-like_Cu/Zn_dom_sf"/>
</dbReference>
<feature type="domain" description="Superoxide dismutase copper/zinc binding" evidence="3">
    <location>
        <begin position="675"/>
        <end position="796"/>
    </location>
</feature>
<organism evidence="4 5">
    <name type="scientific">Tigriopus californicus</name>
    <name type="common">Marine copepod</name>
    <dbReference type="NCBI Taxonomy" id="6832"/>
    <lineage>
        <taxon>Eukaryota</taxon>
        <taxon>Metazoa</taxon>
        <taxon>Ecdysozoa</taxon>
        <taxon>Arthropoda</taxon>
        <taxon>Crustacea</taxon>
        <taxon>Multicrustacea</taxon>
        <taxon>Hexanauplia</taxon>
        <taxon>Copepoda</taxon>
        <taxon>Harpacticoida</taxon>
        <taxon>Harpacticidae</taxon>
        <taxon>Tigriopus</taxon>
    </lineage>
</organism>
<dbReference type="Proteomes" id="UP000318571">
    <property type="component" value="Chromosome 8"/>
</dbReference>